<dbReference type="Proteomes" id="UP000093309">
    <property type="component" value="Unassembled WGS sequence"/>
</dbReference>
<dbReference type="PANTHER" id="PTHR36444">
    <property type="entry name" value="TRANSCRIPTIONAL REGULATOR PROTEIN YOBU-RELATED"/>
    <property type="match status" value="1"/>
</dbReference>
<dbReference type="Gene3D" id="3.20.80.10">
    <property type="entry name" value="Regulatory factor, effector binding domain"/>
    <property type="match status" value="1"/>
</dbReference>
<comment type="caution">
    <text evidence="2">The sequence shown here is derived from an EMBL/GenBank/DDBJ whole genome shotgun (WGS) entry which is preliminary data.</text>
</comment>
<dbReference type="SUPFAM" id="SSF55136">
    <property type="entry name" value="Probable bacterial effector-binding domain"/>
    <property type="match status" value="1"/>
</dbReference>
<dbReference type="EMBL" id="LYPC01000008">
    <property type="protein sequence ID" value="OCT16928.1"/>
    <property type="molecule type" value="Genomic_DNA"/>
</dbReference>
<gene>
    <name evidence="2" type="ORF">A8709_16785</name>
</gene>
<dbReference type="RefSeq" id="WP_065850506.1">
    <property type="nucleotide sequence ID" value="NZ_LYPC01000008.1"/>
</dbReference>
<evidence type="ECO:0000313" key="2">
    <source>
        <dbReference type="EMBL" id="OCT16928.1"/>
    </source>
</evidence>
<keyword evidence="3" id="KW-1185">Reference proteome</keyword>
<evidence type="ECO:0000259" key="1">
    <source>
        <dbReference type="SMART" id="SM00871"/>
    </source>
</evidence>
<dbReference type="SMART" id="SM00871">
    <property type="entry name" value="AraC_E_bind"/>
    <property type="match status" value="1"/>
</dbReference>
<dbReference type="InterPro" id="IPR011256">
    <property type="entry name" value="Reg_factor_effector_dom_sf"/>
</dbReference>
<dbReference type="InterPro" id="IPR029441">
    <property type="entry name" value="Cass2"/>
</dbReference>
<dbReference type="AlphaFoldDB" id="A0A1C1A8K3"/>
<evidence type="ECO:0000313" key="3">
    <source>
        <dbReference type="Proteomes" id="UP000093309"/>
    </source>
</evidence>
<sequence length="127" mass="14720">MHATATEKLIYGKKIRTNNQHTDKIGSLWEEFLRLQVKGDIYAVYHHYSSDFTGDYDLLIGSEETSVDESKVLILAGNYHVVEVDHTDPQGVFHAWEDIWKSDIQRAYKTDFEFYSKDGSIQIFLSI</sequence>
<reference evidence="3" key="1">
    <citation type="submission" date="2016-05" db="EMBL/GenBank/DDBJ databases">
        <title>Paenibacillus oryzae. sp. nov., isolated from the rice root.</title>
        <authorList>
            <person name="Zhang J."/>
            <person name="Zhang X."/>
        </authorList>
    </citation>
    <scope>NUCLEOTIDE SEQUENCE [LARGE SCALE GENOMIC DNA]</scope>
    <source>
        <strain evidence="3">KCTC13222</strain>
    </source>
</reference>
<dbReference type="InterPro" id="IPR010499">
    <property type="entry name" value="AraC_E-bd"/>
</dbReference>
<name>A0A1C1A8K3_9BACL</name>
<organism evidence="2 3">
    <name type="scientific">Paenibacillus pectinilyticus</name>
    <dbReference type="NCBI Taxonomy" id="512399"/>
    <lineage>
        <taxon>Bacteria</taxon>
        <taxon>Bacillati</taxon>
        <taxon>Bacillota</taxon>
        <taxon>Bacilli</taxon>
        <taxon>Bacillales</taxon>
        <taxon>Paenibacillaceae</taxon>
        <taxon>Paenibacillus</taxon>
    </lineage>
</organism>
<dbReference type="Pfam" id="PF14526">
    <property type="entry name" value="Cass2"/>
    <property type="match status" value="1"/>
</dbReference>
<dbReference type="OrthoDB" id="3173400at2"/>
<dbReference type="PANTHER" id="PTHR36444:SF2">
    <property type="entry name" value="TRANSCRIPTIONAL REGULATOR PROTEIN YOBU-RELATED"/>
    <property type="match status" value="1"/>
</dbReference>
<dbReference type="InterPro" id="IPR053182">
    <property type="entry name" value="YobU-like_regulator"/>
</dbReference>
<feature type="domain" description="AraC effector-binding" evidence="1">
    <location>
        <begin position="1"/>
        <end position="126"/>
    </location>
</feature>
<proteinExistence type="predicted"/>
<protein>
    <submittedName>
        <fullName evidence="2">AraC family transcriptional regulator</fullName>
    </submittedName>
</protein>
<dbReference type="STRING" id="512399.A8709_16785"/>
<accession>A0A1C1A8K3</accession>